<accession>A0A8S5TZQ2</accession>
<evidence type="ECO:0000313" key="2">
    <source>
        <dbReference type="EMBL" id="DAF87655.1"/>
    </source>
</evidence>
<keyword evidence="1" id="KW-0472">Membrane</keyword>
<keyword evidence="1" id="KW-1133">Transmembrane helix</keyword>
<keyword evidence="1" id="KW-0812">Transmembrane</keyword>
<protein>
    <submittedName>
        <fullName evidence="2">Uncharacterized protein</fullName>
    </submittedName>
</protein>
<feature type="transmembrane region" description="Helical" evidence="1">
    <location>
        <begin position="78"/>
        <end position="100"/>
    </location>
</feature>
<name>A0A8S5TZQ2_9CAUD</name>
<evidence type="ECO:0000256" key="1">
    <source>
        <dbReference type="SAM" id="Phobius"/>
    </source>
</evidence>
<organism evidence="2">
    <name type="scientific">Siphoviridae sp. ctuvi3</name>
    <dbReference type="NCBI Taxonomy" id="2825718"/>
    <lineage>
        <taxon>Viruses</taxon>
        <taxon>Duplodnaviria</taxon>
        <taxon>Heunggongvirae</taxon>
        <taxon>Uroviricota</taxon>
        <taxon>Caudoviricetes</taxon>
    </lineage>
</organism>
<dbReference type="EMBL" id="BK015965">
    <property type="protein sequence ID" value="DAF87655.1"/>
    <property type="molecule type" value="Genomic_DNA"/>
</dbReference>
<reference evidence="2" key="1">
    <citation type="journal article" date="2021" name="Proc. Natl. Acad. Sci. U.S.A.">
        <title>A Catalog of Tens of Thousands of Viruses from Human Metagenomes Reveals Hidden Associations with Chronic Diseases.</title>
        <authorList>
            <person name="Tisza M.J."/>
            <person name="Buck C.B."/>
        </authorList>
    </citation>
    <scope>NUCLEOTIDE SEQUENCE</scope>
    <source>
        <strain evidence="2">Ctuvi3</strain>
    </source>
</reference>
<sequence length="104" mass="12374">MPTPSKDLEFSFKQVRILRKLRDDGCISKELVRSNPEYSFLQKYNLIDNDPERYDIYRPSDKALMYLRYRRKDLFRTWYPHVVSSLAFIASIASLIINILSSVH</sequence>
<proteinExistence type="predicted"/>